<comment type="caution">
    <text evidence="2">The sequence shown here is derived from an EMBL/GenBank/DDBJ whole genome shotgun (WGS) entry which is preliminary data.</text>
</comment>
<dbReference type="Proteomes" id="UP001196413">
    <property type="component" value="Unassembled WGS sequence"/>
</dbReference>
<name>A0AAD5MSF3_PARTN</name>
<accession>A0AAD5MSF3</accession>
<sequence>MYIELTCGLLSLIAHLVCASIPILHLYNGHIPIEHPPTNTPIQQFVVGQPYTFEILYGKCLKQDYIVQSCSMNGRSFIDSHGCVLCGDGILTSIETEQYAREGAAKRTLVHFIAKQPTVNLVCNIRVLDCSGCAERSCERHPVLAMLPGVSHSLVYPVVVVKDHIFLYALCLLPLLLLLRRRKRIKSVADVKKRGIGVETDKAEMKETAVGCRNVHQYAADVEGIHRITPAVALGERESIIRSAEMHTRDERLFRRQIDLYDSGSPCDRASYRNFAYERDMGRVAPVEGYDEVQTRERRFYRSGNEDNDLVEKDVERTHKSTFAQETRHIVDDEVNSVGERYREEDVQHAIYSHEVRLPLTTFTHKYTPDTLARLPPRS</sequence>
<evidence type="ECO:0000313" key="2">
    <source>
        <dbReference type="EMBL" id="KAJ1353992.1"/>
    </source>
</evidence>
<gene>
    <name evidence="2" type="ORF">KIN20_010787</name>
</gene>
<dbReference type="AlphaFoldDB" id="A0AAD5MSF3"/>
<keyword evidence="1" id="KW-0732">Signal</keyword>
<keyword evidence="3" id="KW-1185">Reference proteome</keyword>
<reference evidence="2" key="1">
    <citation type="submission" date="2021-06" db="EMBL/GenBank/DDBJ databases">
        <title>Parelaphostrongylus tenuis whole genome reference sequence.</title>
        <authorList>
            <person name="Garwood T.J."/>
            <person name="Larsen P.A."/>
            <person name="Fountain-Jones N.M."/>
            <person name="Garbe J.R."/>
            <person name="Macchietto M.G."/>
            <person name="Kania S.A."/>
            <person name="Gerhold R.W."/>
            <person name="Richards J.E."/>
            <person name="Wolf T.M."/>
        </authorList>
    </citation>
    <scope>NUCLEOTIDE SEQUENCE</scope>
    <source>
        <strain evidence="2">MNPRO001-30</strain>
        <tissue evidence="2">Meninges</tissue>
    </source>
</reference>
<feature type="chain" id="PRO_5042140575" evidence="1">
    <location>
        <begin position="20"/>
        <end position="379"/>
    </location>
</feature>
<proteinExistence type="predicted"/>
<dbReference type="EMBL" id="JAHQIW010001904">
    <property type="protein sequence ID" value="KAJ1353992.1"/>
    <property type="molecule type" value="Genomic_DNA"/>
</dbReference>
<protein>
    <submittedName>
        <fullName evidence="2">Uncharacterized protein</fullName>
    </submittedName>
</protein>
<evidence type="ECO:0000313" key="3">
    <source>
        <dbReference type="Proteomes" id="UP001196413"/>
    </source>
</evidence>
<organism evidence="2 3">
    <name type="scientific">Parelaphostrongylus tenuis</name>
    <name type="common">Meningeal worm</name>
    <dbReference type="NCBI Taxonomy" id="148309"/>
    <lineage>
        <taxon>Eukaryota</taxon>
        <taxon>Metazoa</taxon>
        <taxon>Ecdysozoa</taxon>
        <taxon>Nematoda</taxon>
        <taxon>Chromadorea</taxon>
        <taxon>Rhabditida</taxon>
        <taxon>Rhabditina</taxon>
        <taxon>Rhabditomorpha</taxon>
        <taxon>Strongyloidea</taxon>
        <taxon>Metastrongylidae</taxon>
        <taxon>Parelaphostrongylus</taxon>
    </lineage>
</organism>
<feature type="signal peptide" evidence="1">
    <location>
        <begin position="1"/>
        <end position="19"/>
    </location>
</feature>
<evidence type="ECO:0000256" key="1">
    <source>
        <dbReference type="SAM" id="SignalP"/>
    </source>
</evidence>